<dbReference type="Proteomes" id="UP001204144">
    <property type="component" value="Unassembled WGS sequence"/>
</dbReference>
<protein>
    <submittedName>
        <fullName evidence="2">Type II toxin-antitoxin system VapC family toxin</fullName>
    </submittedName>
</protein>
<comment type="caution">
    <text evidence="2">The sequence shown here is derived from an EMBL/GenBank/DDBJ whole genome shotgun (WGS) entry which is preliminary data.</text>
</comment>
<dbReference type="RefSeq" id="WP_255039680.1">
    <property type="nucleotide sequence ID" value="NZ_RJUF01000194.1"/>
</dbReference>
<dbReference type="InterPro" id="IPR052919">
    <property type="entry name" value="TA_system_RNase"/>
</dbReference>
<dbReference type="PANTHER" id="PTHR36173:SF2">
    <property type="entry name" value="RIBONUCLEASE VAPC16"/>
    <property type="match status" value="1"/>
</dbReference>
<name>A0AAE3H830_9BACT</name>
<dbReference type="InterPro" id="IPR041705">
    <property type="entry name" value="PIN_Sll0205"/>
</dbReference>
<evidence type="ECO:0000313" key="2">
    <source>
        <dbReference type="EMBL" id="MCP9765971.1"/>
    </source>
</evidence>
<dbReference type="EMBL" id="RJUF01000194">
    <property type="protein sequence ID" value="MCP9765971.1"/>
    <property type="molecule type" value="Genomic_DNA"/>
</dbReference>
<feature type="domain" description="PIN" evidence="1">
    <location>
        <begin position="4"/>
        <end position="122"/>
    </location>
</feature>
<dbReference type="CDD" id="cd09872">
    <property type="entry name" value="PIN_Sll0205-like"/>
    <property type="match status" value="1"/>
</dbReference>
<sequence length="126" mass="14577">MDLLIDTHTLLWFYAGDSKLDQKSKNVILDTENTIYLSIATLWEIAIKVNIGKLDLKGDIIEFFAFVERNDFTILPISFQNLIVLSNLPFHHKDPFDRIIITQAITENLIIGSDDAIFKEYNIKLY</sequence>
<gene>
    <name evidence="2" type="ORF">EGI31_23795</name>
</gene>
<dbReference type="InterPro" id="IPR002716">
    <property type="entry name" value="PIN_dom"/>
</dbReference>
<organism evidence="2 3">
    <name type="scientific">Lacihabitans soyangensis</name>
    <dbReference type="NCBI Taxonomy" id="869394"/>
    <lineage>
        <taxon>Bacteria</taxon>
        <taxon>Pseudomonadati</taxon>
        <taxon>Bacteroidota</taxon>
        <taxon>Cytophagia</taxon>
        <taxon>Cytophagales</taxon>
        <taxon>Leadbetterellaceae</taxon>
        <taxon>Lacihabitans</taxon>
    </lineage>
</organism>
<evidence type="ECO:0000313" key="3">
    <source>
        <dbReference type="Proteomes" id="UP001204144"/>
    </source>
</evidence>
<dbReference type="InterPro" id="IPR029060">
    <property type="entry name" value="PIN-like_dom_sf"/>
</dbReference>
<dbReference type="Gene3D" id="3.40.50.1010">
    <property type="entry name" value="5'-nuclease"/>
    <property type="match status" value="1"/>
</dbReference>
<dbReference type="Pfam" id="PF01850">
    <property type="entry name" value="PIN"/>
    <property type="match status" value="1"/>
</dbReference>
<reference evidence="2 3" key="1">
    <citation type="submission" date="2018-11" db="EMBL/GenBank/DDBJ databases">
        <title>Novel bacteria species description.</title>
        <authorList>
            <person name="Han J.-H."/>
        </authorList>
    </citation>
    <scope>NUCLEOTIDE SEQUENCE [LARGE SCALE GENOMIC DNA]</scope>
    <source>
        <strain evidence="2 3">KCTC23259</strain>
    </source>
</reference>
<dbReference type="SUPFAM" id="SSF88723">
    <property type="entry name" value="PIN domain-like"/>
    <property type="match status" value="1"/>
</dbReference>
<accession>A0AAE3H830</accession>
<proteinExistence type="predicted"/>
<keyword evidence="3" id="KW-1185">Reference proteome</keyword>
<dbReference type="PANTHER" id="PTHR36173">
    <property type="entry name" value="RIBONUCLEASE VAPC16-RELATED"/>
    <property type="match status" value="1"/>
</dbReference>
<evidence type="ECO:0000259" key="1">
    <source>
        <dbReference type="Pfam" id="PF01850"/>
    </source>
</evidence>
<dbReference type="AlphaFoldDB" id="A0AAE3H830"/>